<dbReference type="EMBL" id="JBHSMK010000003">
    <property type="protein sequence ID" value="MFC5436256.1"/>
    <property type="molecule type" value="Genomic_DNA"/>
</dbReference>
<dbReference type="InterPro" id="IPR016181">
    <property type="entry name" value="Acyl_CoA_acyltransferase"/>
</dbReference>
<dbReference type="PANTHER" id="PTHR43877">
    <property type="entry name" value="AMINOALKYLPHOSPHONATE N-ACETYLTRANSFERASE-RELATED-RELATED"/>
    <property type="match status" value="1"/>
</dbReference>
<gene>
    <name evidence="4" type="ORF">ACFPME_06790</name>
</gene>
<keyword evidence="5" id="KW-1185">Reference proteome</keyword>
<dbReference type="InterPro" id="IPR050832">
    <property type="entry name" value="Bact_Acetyltransf"/>
</dbReference>
<evidence type="ECO:0000256" key="1">
    <source>
        <dbReference type="ARBA" id="ARBA00022679"/>
    </source>
</evidence>
<dbReference type="RefSeq" id="WP_377303416.1">
    <property type="nucleotide sequence ID" value="NZ_JBHSMK010000003.1"/>
</dbReference>
<evidence type="ECO:0000313" key="5">
    <source>
        <dbReference type="Proteomes" id="UP001596013"/>
    </source>
</evidence>
<dbReference type="Pfam" id="PF00583">
    <property type="entry name" value="Acetyltransf_1"/>
    <property type="match status" value="1"/>
</dbReference>
<evidence type="ECO:0000259" key="3">
    <source>
        <dbReference type="PROSITE" id="PS51186"/>
    </source>
</evidence>
<protein>
    <submittedName>
        <fullName evidence="4">GNAT family N-acetyltransferase</fullName>
        <ecNumber evidence="4">2.3.1.-</ecNumber>
    </submittedName>
</protein>
<dbReference type="Proteomes" id="UP001596013">
    <property type="component" value="Unassembled WGS sequence"/>
</dbReference>
<evidence type="ECO:0000313" key="4">
    <source>
        <dbReference type="EMBL" id="MFC5436256.1"/>
    </source>
</evidence>
<comment type="caution">
    <text evidence="4">The sequence shown here is derived from an EMBL/GenBank/DDBJ whole genome shotgun (WGS) entry which is preliminary data.</text>
</comment>
<dbReference type="PANTHER" id="PTHR43877:SF2">
    <property type="entry name" value="AMINOALKYLPHOSPHONATE N-ACETYLTRANSFERASE-RELATED"/>
    <property type="match status" value="1"/>
</dbReference>
<dbReference type="Gene3D" id="3.40.630.30">
    <property type="match status" value="1"/>
</dbReference>
<dbReference type="GO" id="GO:0016746">
    <property type="term" value="F:acyltransferase activity"/>
    <property type="evidence" value="ECO:0007669"/>
    <property type="project" value="UniProtKB-KW"/>
</dbReference>
<accession>A0ABW0JKI8</accession>
<dbReference type="EC" id="2.3.1.-" evidence="4"/>
<keyword evidence="2 4" id="KW-0012">Acyltransferase</keyword>
<name>A0ABW0JKI8_9GAMM</name>
<proteinExistence type="predicted"/>
<dbReference type="InterPro" id="IPR000182">
    <property type="entry name" value="GNAT_dom"/>
</dbReference>
<reference evidence="5" key="1">
    <citation type="journal article" date="2019" name="Int. J. Syst. Evol. Microbiol.">
        <title>The Global Catalogue of Microorganisms (GCM) 10K type strain sequencing project: providing services to taxonomists for standard genome sequencing and annotation.</title>
        <authorList>
            <consortium name="The Broad Institute Genomics Platform"/>
            <consortium name="The Broad Institute Genome Sequencing Center for Infectious Disease"/>
            <person name="Wu L."/>
            <person name="Ma J."/>
        </authorList>
    </citation>
    <scope>NUCLEOTIDE SEQUENCE [LARGE SCALE GENOMIC DNA]</scope>
    <source>
        <strain evidence="5">JCM 17130</strain>
    </source>
</reference>
<organism evidence="4 5">
    <name type="scientific">Rhodanobacter umsongensis</name>
    <dbReference type="NCBI Taxonomy" id="633153"/>
    <lineage>
        <taxon>Bacteria</taxon>
        <taxon>Pseudomonadati</taxon>
        <taxon>Pseudomonadota</taxon>
        <taxon>Gammaproteobacteria</taxon>
        <taxon>Lysobacterales</taxon>
        <taxon>Rhodanobacteraceae</taxon>
        <taxon>Rhodanobacter</taxon>
    </lineage>
</organism>
<dbReference type="CDD" id="cd04301">
    <property type="entry name" value="NAT_SF"/>
    <property type="match status" value="1"/>
</dbReference>
<sequence length="215" mass="22398">MAGLTFRPALAGDVDAAVPLIHSSGPAAFEFVFAVPGVGDAQAFLRQAFVDGAGEFGWRNHVVGLLDGEVVAVGAAYGGDTKWSYTRAAARQILGHYGWRHAAGVITRGLKVESVIPPPSGAMYYLAHLGVSGPLRGRGVGTALVHHLLAQPAAAGCPAVLDVATTNPDAQRLYQRLGFAVIGERRSTLANAQGCVADHRRMQWHAPAQSGQAAS</sequence>
<keyword evidence="1 4" id="KW-0808">Transferase</keyword>
<evidence type="ECO:0000256" key="2">
    <source>
        <dbReference type="ARBA" id="ARBA00023315"/>
    </source>
</evidence>
<feature type="domain" description="N-acetyltransferase" evidence="3">
    <location>
        <begin position="4"/>
        <end position="207"/>
    </location>
</feature>
<dbReference type="PROSITE" id="PS51186">
    <property type="entry name" value="GNAT"/>
    <property type="match status" value="1"/>
</dbReference>
<dbReference type="SUPFAM" id="SSF55729">
    <property type="entry name" value="Acyl-CoA N-acyltransferases (Nat)"/>
    <property type="match status" value="1"/>
</dbReference>